<comment type="subunit">
    <text evidence="9">Associates with the 60S ribosomal subunit.</text>
</comment>
<dbReference type="InterPro" id="IPR039100">
    <property type="entry name" value="Sdo1/SBDS-like"/>
</dbReference>
<dbReference type="InterPro" id="IPR018023">
    <property type="entry name" value="Ribosome_mat_SBDS_CS"/>
</dbReference>
<feature type="domain" description="Ribosome maturation protein SDO1/SBDS N-terminal" evidence="10">
    <location>
        <begin position="14"/>
        <end position="100"/>
    </location>
</feature>
<evidence type="ECO:0000313" key="14">
    <source>
        <dbReference type="Proteomes" id="UP000007635"/>
    </source>
</evidence>
<dbReference type="Pfam" id="PF01172">
    <property type="entry name" value="SBDS_N"/>
    <property type="match status" value="1"/>
</dbReference>
<dbReference type="Ensembl" id="ENSGACT00000083953.1">
    <property type="protein sequence ID" value="ENSGACP00000040980.1"/>
    <property type="gene ID" value="ENSGACG00000012697.2"/>
</dbReference>
<dbReference type="Gene3D" id="3.30.70.240">
    <property type="match status" value="2"/>
</dbReference>
<dbReference type="AlphaFoldDB" id="A0AAQ4PQ91"/>
<dbReference type="SUPFAM" id="SSF109728">
    <property type="entry name" value="Hypothetical protein AF0491, middle domain"/>
    <property type="match status" value="1"/>
</dbReference>
<dbReference type="SUPFAM" id="SSF89895">
    <property type="entry name" value="FYSH domain"/>
    <property type="match status" value="1"/>
</dbReference>
<keyword evidence="14" id="KW-1185">Reference proteome</keyword>
<evidence type="ECO:0000256" key="1">
    <source>
        <dbReference type="ARBA" id="ARBA00004123"/>
    </source>
</evidence>
<keyword evidence="5" id="KW-0963">Cytoplasm</keyword>
<keyword evidence="6" id="KW-0690">Ribosome biogenesis</keyword>
<dbReference type="PROSITE" id="PS01267">
    <property type="entry name" value="UPF0023"/>
    <property type="match status" value="1"/>
</dbReference>
<comment type="similarity">
    <text evidence="3">Belongs to the SDO1/SBDS family.</text>
</comment>
<sequence length="286" mass="32716">MSIFTPTNQIRLTNVAVVRMKKGGKRFEIACYKNKVVNWRAGAEKDLDEVLQTQSVFVNVSKGQVAKKEDLTKSFGTDDLTEICKQILAKGELQVSDKERHSQLETMFRDIATIVAEKCVNPETKRPYTVSLIEGAMKEIHYSVKANKSTKQQALEVIRQLKESMGIQRAHMRLRLVLPAKEAKRLKEKLKPLLQVVESEDFDEQLEMVRGNNIKIRTFIFCPFGFATLRFCIFSPCLLFSRHPQVCLVDPGCFREIDELIRSETRGRGSLEVVSLKDVEEGEEKF</sequence>
<dbReference type="InterPro" id="IPR046928">
    <property type="entry name" value="SDO1/SBDS_C"/>
</dbReference>
<dbReference type="Pfam" id="PF20268">
    <property type="entry name" value="SBDS_C"/>
    <property type="match status" value="2"/>
</dbReference>
<dbReference type="InterPro" id="IPR036786">
    <property type="entry name" value="Ribosome_mat_SBDS_N_sf"/>
</dbReference>
<dbReference type="GeneTree" id="ENSGT00390000008135"/>
<dbReference type="PANTHER" id="PTHR10927">
    <property type="entry name" value="RIBOSOME MATURATION PROTEIN SBDS"/>
    <property type="match status" value="1"/>
</dbReference>
<evidence type="ECO:0000313" key="13">
    <source>
        <dbReference type="Ensembl" id="ENSGACP00000040980.1"/>
    </source>
</evidence>
<evidence type="ECO:0000256" key="2">
    <source>
        <dbReference type="ARBA" id="ARBA00004496"/>
    </source>
</evidence>
<dbReference type="FunFam" id="3.30.1250.10:FF:000001">
    <property type="entry name" value="SBDS, ribosome maturation factor"/>
    <property type="match status" value="1"/>
</dbReference>
<dbReference type="Gene3D" id="1.10.10.900">
    <property type="entry name" value="SBDS protein C-terminal domain, subdomain 1"/>
    <property type="match status" value="1"/>
</dbReference>
<dbReference type="GO" id="GO:0005737">
    <property type="term" value="C:cytoplasm"/>
    <property type="evidence" value="ECO:0007669"/>
    <property type="project" value="UniProtKB-SubCell"/>
</dbReference>
<evidence type="ECO:0000256" key="8">
    <source>
        <dbReference type="ARBA" id="ARBA00025433"/>
    </source>
</evidence>
<dbReference type="PANTHER" id="PTHR10927:SF1">
    <property type="entry name" value="RIBOSOME MATURATION PROTEIN SBDS"/>
    <property type="match status" value="1"/>
</dbReference>
<dbReference type="InterPro" id="IPR002140">
    <property type="entry name" value="Sdo1/SBDS"/>
</dbReference>
<comment type="function">
    <text evidence="8">Required for the assembly of mature ribosomes and ribosome biogenesis. Together with EFL1, triggers the GTP-dependent release of EIF6 from 60S pre-ribosomes in the cytoplasm, thereby activating ribosomes for translation competence by allowing 80S ribosome assembly and facilitating EIF6 recycling to the nucleus, where it is required for 60S rRNA processing and nuclear export. Required for normal levels of protein synthesis. May play a role in cellular stress resistance. May play a role in cellular response to DNA damage. May play a role in cell proliferation.</text>
</comment>
<name>A0AAQ4PQ91_GASAC</name>
<dbReference type="Pfam" id="PF09377">
    <property type="entry name" value="SBDS_domain_II"/>
    <property type="match status" value="1"/>
</dbReference>
<evidence type="ECO:0000259" key="11">
    <source>
        <dbReference type="Pfam" id="PF09377"/>
    </source>
</evidence>
<dbReference type="Proteomes" id="UP000007635">
    <property type="component" value="Chromosome I"/>
</dbReference>
<evidence type="ECO:0000256" key="5">
    <source>
        <dbReference type="ARBA" id="ARBA00022490"/>
    </source>
</evidence>
<protein>
    <recommendedName>
        <fullName evidence="4">Ribosome maturation protein SBDS</fullName>
    </recommendedName>
</protein>
<reference evidence="13" key="2">
    <citation type="submission" date="2025-08" db="UniProtKB">
        <authorList>
            <consortium name="Ensembl"/>
        </authorList>
    </citation>
    <scope>IDENTIFICATION</scope>
</reference>
<evidence type="ECO:0000256" key="4">
    <source>
        <dbReference type="ARBA" id="ARBA00014814"/>
    </source>
</evidence>
<comment type="subcellular location">
    <subcellularLocation>
        <location evidence="2">Cytoplasm</location>
    </subcellularLocation>
    <subcellularLocation>
        <location evidence="1">Nucleus</location>
    </subcellularLocation>
</comment>
<evidence type="ECO:0000259" key="12">
    <source>
        <dbReference type="Pfam" id="PF20268"/>
    </source>
</evidence>
<dbReference type="InterPro" id="IPR037188">
    <property type="entry name" value="Sdo1/SBDS_central_sf"/>
</dbReference>
<reference evidence="13" key="3">
    <citation type="submission" date="2025-09" db="UniProtKB">
        <authorList>
            <consortium name="Ensembl"/>
        </authorList>
    </citation>
    <scope>IDENTIFICATION</scope>
</reference>
<evidence type="ECO:0000256" key="7">
    <source>
        <dbReference type="ARBA" id="ARBA00023242"/>
    </source>
</evidence>
<accession>A0AAQ4PQ91</accession>
<evidence type="ECO:0000256" key="3">
    <source>
        <dbReference type="ARBA" id="ARBA00007433"/>
    </source>
</evidence>
<reference evidence="13 14" key="1">
    <citation type="journal article" date="2021" name="G3 (Bethesda)">
        <title>Improved contiguity of the threespine stickleback genome using long-read sequencing.</title>
        <authorList>
            <person name="Nath S."/>
            <person name="Shaw D.E."/>
            <person name="White M.A."/>
        </authorList>
    </citation>
    <scope>NUCLEOTIDE SEQUENCE [LARGE SCALE GENOMIC DNA]</scope>
    <source>
        <strain evidence="13 14">Lake Benthic</strain>
    </source>
</reference>
<organism evidence="13 14">
    <name type="scientific">Gasterosteus aculeatus aculeatus</name>
    <name type="common">three-spined stickleback</name>
    <dbReference type="NCBI Taxonomy" id="481459"/>
    <lineage>
        <taxon>Eukaryota</taxon>
        <taxon>Metazoa</taxon>
        <taxon>Chordata</taxon>
        <taxon>Craniata</taxon>
        <taxon>Vertebrata</taxon>
        <taxon>Euteleostomi</taxon>
        <taxon>Actinopterygii</taxon>
        <taxon>Neopterygii</taxon>
        <taxon>Teleostei</taxon>
        <taxon>Neoteleostei</taxon>
        <taxon>Acanthomorphata</taxon>
        <taxon>Eupercaria</taxon>
        <taxon>Perciformes</taxon>
        <taxon>Cottioidei</taxon>
        <taxon>Gasterosteales</taxon>
        <taxon>Gasterosteidae</taxon>
        <taxon>Gasterosteus</taxon>
    </lineage>
</organism>
<evidence type="ECO:0000259" key="10">
    <source>
        <dbReference type="Pfam" id="PF01172"/>
    </source>
</evidence>
<dbReference type="Gene3D" id="3.30.1250.10">
    <property type="entry name" value="Ribosome maturation protein SBDS, N-terminal domain"/>
    <property type="match status" value="1"/>
</dbReference>
<keyword evidence="7" id="KW-0539">Nucleus</keyword>
<dbReference type="InterPro" id="IPR019783">
    <property type="entry name" value="SDO1/SBDS_N"/>
</dbReference>
<feature type="domain" description="Ribosome maturation protein SDO1/SBDS C-terminal" evidence="12">
    <location>
        <begin position="172"/>
        <end position="209"/>
    </location>
</feature>
<proteinExistence type="inferred from homology"/>
<feature type="domain" description="Ribosome maturation protein SDO1/SBDS central" evidence="11">
    <location>
        <begin position="109"/>
        <end position="170"/>
    </location>
</feature>
<dbReference type="NCBIfam" id="TIGR00291">
    <property type="entry name" value="RNA_SBDS"/>
    <property type="match status" value="1"/>
</dbReference>
<evidence type="ECO:0000256" key="9">
    <source>
        <dbReference type="ARBA" id="ARBA00049708"/>
    </source>
</evidence>
<dbReference type="FunFam" id="1.10.10.900:FF:000001">
    <property type="entry name" value="SBDS, ribosome maturation factor"/>
    <property type="match status" value="1"/>
</dbReference>
<dbReference type="GO" id="GO:0005634">
    <property type="term" value="C:nucleus"/>
    <property type="evidence" value="ECO:0007669"/>
    <property type="project" value="UniProtKB-SubCell"/>
</dbReference>
<feature type="domain" description="Ribosome maturation protein SDO1/SBDS C-terminal" evidence="12">
    <location>
        <begin position="246"/>
        <end position="276"/>
    </location>
</feature>
<dbReference type="InterPro" id="IPR018978">
    <property type="entry name" value="SDO1/SBDS_central"/>
</dbReference>
<dbReference type="GO" id="GO:0042256">
    <property type="term" value="P:cytosolic ribosome assembly"/>
    <property type="evidence" value="ECO:0007669"/>
    <property type="project" value="InterPro"/>
</dbReference>
<evidence type="ECO:0000256" key="6">
    <source>
        <dbReference type="ARBA" id="ARBA00022517"/>
    </source>
</evidence>